<dbReference type="EMBL" id="MK071990">
    <property type="protein sequence ID" value="AYV76724.1"/>
    <property type="molecule type" value="Genomic_DNA"/>
</dbReference>
<evidence type="ECO:0000313" key="1">
    <source>
        <dbReference type="EMBL" id="AYV76724.1"/>
    </source>
</evidence>
<proteinExistence type="predicted"/>
<accession>A0A3G4ZQW6</accession>
<sequence>MPHFYIYDTPDAYVALCHTGSPINTNTIYNDIYFNLVGKNLIAKKRMIFISGEEQNNKKVPICAIVSPHDFQINDYVTIINNMINYTPYKTHFDVNYYTGSIIINRILIGENCRLINITNSYENFKIWFYNNFDVNNIQLFTSLAWDVTEIIKKVISVQPTCSNPEAKTDMDYHIQKTMQHLLNYKNKMENTGNINQRISHGCEPVIGYLPRENNITNITNDSNLDKSMESRHLIRKIVESHAEENMEQSEIERTRKRIKVEYKD</sequence>
<name>A0A3G4ZQW6_9VIRU</name>
<protein>
    <submittedName>
        <fullName evidence="1">Uncharacterized protein</fullName>
    </submittedName>
</protein>
<organism evidence="1">
    <name type="scientific">Terrestrivirus sp</name>
    <dbReference type="NCBI Taxonomy" id="2487775"/>
    <lineage>
        <taxon>Viruses</taxon>
        <taxon>Varidnaviria</taxon>
        <taxon>Bamfordvirae</taxon>
        <taxon>Nucleocytoviricota</taxon>
        <taxon>Megaviricetes</taxon>
        <taxon>Imitervirales</taxon>
        <taxon>Mimiviridae</taxon>
        <taxon>Klosneuvirinae</taxon>
    </lineage>
</organism>
<gene>
    <name evidence="1" type="ORF">Terrestrivirus12_27</name>
</gene>
<reference evidence="1" key="1">
    <citation type="submission" date="2018-10" db="EMBL/GenBank/DDBJ databases">
        <title>Hidden diversity of soil giant viruses.</title>
        <authorList>
            <person name="Schulz F."/>
            <person name="Alteio L."/>
            <person name="Goudeau D."/>
            <person name="Ryan E.M."/>
            <person name="Malmstrom R.R."/>
            <person name="Blanchard J."/>
            <person name="Woyke T."/>
        </authorList>
    </citation>
    <scope>NUCLEOTIDE SEQUENCE</scope>
    <source>
        <strain evidence="1">TEV1</strain>
    </source>
</reference>